<accession>A0A011MRH6</accession>
<gene>
    <name evidence="2" type="ORF">AW08_03359</name>
</gene>
<feature type="compositionally biased region" description="Basic and acidic residues" evidence="1">
    <location>
        <begin position="41"/>
        <end position="51"/>
    </location>
</feature>
<name>A0A011MRH6_9PROT</name>
<dbReference type="Proteomes" id="UP000020218">
    <property type="component" value="Unassembled WGS sequence"/>
</dbReference>
<evidence type="ECO:0000313" key="2">
    <source>
        <dbReference type="EMBL" id="EXI65196.1"/>
    </source>
</evidence>
<feature type="region of interest" description="Disordered" evidence="1">
    <location>
        <begin position="36"/>
        <end position="68"/>
    </location>
</feature>
<keyword evidence="3" id="KW-1185">Reference proteome</keyword>
<dbReference type="AlphaFoldDB" id="A0A011MRH6"/>
<comment type="caution">
    <text evidence="2">The sequence shown here is derived from an EMBL/GenBank/DDBJ whole genome shotgun (WGS) entry which is preliminary data.</text>
</comment>
<dbReference type="EMBL" id="JFAX01000026">
    <property type="protein sequence ID" value="EXI65196.1"/>
    <property type="molecule type" value="Genomic_DNA"/>
</dbReference>
<organism evidence="2 3">
    <name type="scientific">Candidatus Accumulibacter adjunctus</name>
    <dbReference type="NCBI Taxonomy" id="1454001"/>
    <lineage>
        <taxon>Bacteria</taxon>
        <taxon>Pseudomonadati</taxon>
        <taxon>Pseudomonadota</taxon>
        <taxon>Betaproteobacteria</taxon>
        <taxon>Candidatus Accumulibacter</taxon>
    </lineage>
</organism>
<sequence>MAGGAFGVGEELVGGLVGTADGQLVSPGRWRRIARNAGVGERQEMPAERAPEAVARAPQGGEGLPGRDVATDLETLDVTAQGGEIVLELLDRLADRAFAPAQLLVLQPECLQLGVERHRRPRHGRRRQPQAAGFGLEPGCCCRRLVLELLRPRFRIALVGNRIEVVSEIIARRRLLQLAQRCLELRDFERLRLPVRQIGLLPGLERRALGDQCADPGGPRRIGDPLQHIHGFRVAANLSADEVELAARRGDGRCRPRRLQGCFTAGGAGVVNRLDGCGIGEDGVVDADRRQRTLVLLQA</sequence>
<evidence type="ECO:0000256" key="1">
    <source>
        <dbReference type="SAM" id="MobiDB-lite"/>
    </source>
</evidence>
<protein>
    <submittedName>
        <fullName evidence="2">Uncharacterized protein</fullName>
    </submittedName>
</protein>
<proteinExistence type="predicted"/>
<reference evidence="2" key="1">
    <citation type="submission" date="2014-02" db="EMBL/GenBank/DDBJ databases">
        <title>Expanding our view of genomic diversity in Candidatus Accumulibacter clades.</title>
        <authorList>
            <person name="Skennerton C.T."/>
            <person name="Barr J.J."/>
            <person name="Slater F.R."/>
            <person name="Bond P.L."/>
            <person name="Tyson G.W."/>
        </authorList>
    </citation>
    <scope>NUCLEOTIDE SEQUENCE [LARGE SCALE GENOMIC DNA]</scope>
</reference>
<evidence type="ECO:0000313" key="3">
    <source>
        <dbReference type="Proteomes" id="UP000020218"/>
    </source>
</evidence>